<dbReference type="Proteomes" id="UP000008367">
    <property type="component" value="Unassembled WGS sequence"/>
</dbReference>
<dbReference type="AlphaFoldDB" id="A0A454D4M6"/>
<organism evidence="1 2">
    <name type="scientific">Vibrio harveyi</name>
    <name type="common">Beneckea harveyi</name>
    <dbReference type="NCBI Taxonomy" id="669"/>
    <lineage>
        <taxon>Bacteria</taxon>
        <taxon>Pseudomonadati</taxon>
        <taxon>Pseudomonadota</taxon>
        <taxon>Gammaproteobacteria</taxon>
        <taxon>Vibrionales</taxon>
        <taxon>Vibrionaceae</taxon>
        <taxon>Vibrio</taxon>
    </lineage>
</organism>
<name>A0A454D4M6_VIBHA</name>
<dbReference type="EMBL" id="AJSR01000207">
    <property type="protein sequence ID" value="EKM33584.1"/>
    <property type="molecule type" value="Genomic_DNA"/>
</dbReference>
<reference evidence="1 2" key="1">
    <citation type="submission" date="2012-10" db="EMBL/GenBank/DDBJ databases">
        <title>Genome sequence of Vibrio Cholerae HENC-02.</title>
        <authorList>
            <person name="Eppinger M."/>
            <person name="Hasan N.A."/>
            <person name="Sengamalay N."/>
            <person name="Hine E."/>
            <person name="Su Q."/>
            <person name="Daugherty S.C."/>
            <person name="Young S."/>
            <person name="Sadzewicz L."/>
            <person name="Tallon L."/>
            <person name="Cebula T.A."/>
            <person name="Ravel J."/>
            <person name="Colwell R.R."/>
        </authorList>
    </citation>
    <scope>NUCLEOTIDE SEQUENCE [LARGE SCALE GENOMIC DNA]</scope>
    <source>
        <strain evidence="1 2">HENC-02</strain>
    </source>
</reference>
<evidence type="ECO:0000313" key="1">
    <source>
        <dbReference type="EMBL" id="EKM33584.1"/>
    </source>
</evidence>
<feature type="non-terminal residue" evidence="1">
    <location>
        <position position="1"/>
    </location>
</feature>
<comment type="caution">
    <text evidence="1">The sequence shown here is derived from an EMBL/GenBank/DDBJ whole genome shotgun (WGS) entry which is preliminary data.</text>
</comment>
<accession>A0A454D4M6</accession>
<evidence type="ECO:0000313" key="2">
    <source>
        <dbReference type="Proteomes" id="UP000008367"/>
    </source>
</evidence>
<sequence length="37" mass="4002">TVELYGLQISPVVISIPESDTSLIDLGEITVMPNNDK</sequence>
<gene>
    <name evidence="1" type="ORF">VCHENC02_0983</name>
</gene>
<protein>
    <submittedName>
        <fullName evidence="1">Uncharacterized protein</fullName>
    </submittedName>
</protein>
<proteinExistence type="predicted"/>